<dbReference type="GO" id="GO:0009507">
    <property type="term" value="C:chloroplast"/>
    <property type="evidence" value="ECO:0007669"/>
    <property type="project" value="UniProtKB-SubCell"/>
</dbReference>
<keyword evidence="12" id="KW-1185">Reference proteome</keyword>
<dbReference type="OrthoDB" id="564115at2759"/>
<dbReference type="STRING" id="564608.C1KRC6"/>
<evidence type="ECO:0000256" key="1">
    <source>
        <dbReference type="ARBA" id="ARBA00010761"/>
    </source>
</evidence>
<evidence type="ECO:0000313" key="12">
    <source>
        <dbReference type="Proteomes" id="UP000001876"/>
    </source>
</evidence>
<evidence type="ECO:0000256" key="6">
    <source>
        <dbReference type="ARBA" id="ARBA00035154"/>
    </source>
</evidence>
<keyword evidence="2 7" id="KW-0699">rRNA-binding</keyword>
<evidence type="ECO:0000256" key="3">
    <source>
        <dbReference type="ARBA" id="ARBA00022884"/>
    </source>
</evidence>
<evidence type="ECO:0000256" key="5">
    <source>
        <dbReference type="ARBA" id="ARBA00023274"/>
    </source>
</evidence>
<comment type="subunit">
    <text evidence="7 9">Part of the 30S ribosomal subunit.</text>
</comment>
<dbReference type="InterPro" id="IPR004044">
    <property type="entry name" value="KH_dom_type_2"/>
</dbReference>
<dbReference type="InterPro" id="IPR057258">
    <property type="entry name" value="Ribosomal_uS3"/>
</dbReference>
<evidence type="ECO:0000256" key="9">
    <source>
        <dbReference type="RuleBase" id="RU003626"/>
    </source>
</evidence>
<dbReference type="PROSITE" id="PS00548">
    <property type="entry name" value="RIBOSOMAL_S3"/>
    <property type="match status" value="1"/>
</dbReference>
<dbReference type="PANTHER" id="PTHR11760:SF19">
    <property type="entry name" value="SMALL RIBOSOMAL SUBUNIT PROTEIN US3C"/>
    <property type="match status" value="1"/>
</dbReference>
<dbReference type="CDD" id="cd02412">
    <property type="entry name" value="KH-II_30S_S3"/>
    <property type="match status" value="1"/>
</dbReference>
<dbReference type="Pfam" id="PF07650">
    <property type="entry name" value="KH_2"/>
    <property type="match status" value="1"/>
</dbReference>
<dbReference type="InterPro" id="IPR005704">
    <property type="entry name" value="Ribosomal_uS3_bac-typ"/>
</dbReference>
<dbReference type="SUPFAM" id="SSF54821">
    <property type="entry name" value="Ribosomal protein S3 C-terminal domain"/>
    <property type="match status" value="1"/>
</dbReference>
<keyword evidence="9 11" id="KW-0150">Chloroplast</keyword>
<geneLocation type="chloroplast" evidence="11"/>
<dbReference type="EMBL" id="FJ858269">
    <property type="protein sequence ID" value="ACO50758.1"/>
    <property type="molecule type" value="Genomic_DNA"/>
</dbReference>
<keyword evidence="3 7" id="KW-0694">RNA-binding</keyword>
<comment type="similarity">
    <text evidence="1 7 8">Belongs to the universal ribosomal protein uS3 family.</text>
</comment>
<evidence type="ECO:0000256" key="7">
    <source>
        <dbReference type="HAMAP-Rule" id="MF_01309"/>
    </source>
</evidence>
<comment type="subcellular location">
    <subcellularLocation>
        <location evidence="7 9">Plastid</location>
        <location evidence="7 9">Chloroplast</location>
    </subcellularLocation>
</comment>
<keyword evidence="4 7" id="KW-0689">Ribosomal protein</keyword>
<dbReference type="PANTHER" id="PTHR11760">
    <property type="entry name" value="30S/40S RIBOSOMAL PROTEIN S3"/>
    <property type="match status" value="1"/>
</dbReference>
<evidence type="ECO:0000256" key="4">
    <source>
        <dbReference type="ARBA" id="ARBA00022980"/>
    </source>
</evidence>
<gene>
    <name evidence="7" type="primary">rps3</name>
    <name evidence="11" type="ORF">MicpuC_chl25</name>
</gene>
<evidence type="ECO:0000256" key="8">
    <source>
        <dbReference type="RuleBase" id="RU003624"/>
    </source>
</evidence>
<organism evidence="11 12">
    <name type="scientific">Micromonas pusilla (strain CCMP1545)</name>
    <name type="common">Picoplanktonic green alga</name>
    <dbReference type="NCBI Taxonomy" id="564608"/>
    <lineage>
        <taxon>Eukaryota</taxon>
        <taxon>Viridiplantae</taxon>
        <taxon>Chlorophyta</taxon>
        <taxon>Mamiellophyceae</taxon>
        <taxon>Mamiellales</taxon>
        <taxon>Mamiellaceae</taxon>
        <taxon>Micromonas</taxon>
    </lineage>
</organism>
<dbReference type="Gene3D" id="3.30.1140.32">
    <property type="entry name" value="Ribosomal protein S3, C-terminal domain"/>
    <property type="match status" value="1"/>
</dbReference>
<dbReference type="FunFam" id="3.30.300.20:FF:000001">
    <property type="entry name" value="30S ribosomal protein S3"/>
    <property type="match status" value="1"/>
</dbReference>
<dbReference type="SUPFAM" id="SSF54814">
    <property type="entry name" value="Prokaryotic type KH domain (KH-domain type II)"/>
    <property type="match status" value="1"/>
</dbReference>
<dbReference type="Proteomes" id="UP000001876">
    <property type="component" value="Chloroplast Pltd"/>
</dbReference>
<dbReference type="OMA" id="THRSQWF"/>
<evidence type="ECO:0000259" key="10">
    <source>
        <dbReference type="PROSITE" id="PS50823"/>
    </source>
</evidence>
<name>C1KRC6_MICPC</name>
<dbReference type="HAMAP" id="MF_01309_B">
    <property type="entry name" value="Ribosomal_uS3_B"/>
    <property type="match status" value="1"/>
</dbReference>
<keyword evidence="5 7" id="KW-0687">Ribonucleoprotein</keyword>
<keyword evidence="9 11" id="KW-0934">Plastid</keyword>
<sequence>MGQKVHPLGFRIGVTQTHRSQWFAKPKDYANLVKEDLVIRDYVAKHLSDASISRVNISRQVDRIEIEFFTARPRALVGAKGEALVKVREALSAKLPAHRSVALYVTKTVQPEVDAVCIAENIAMQLEKRAPFRRTIRQALRSAQQAGAVGIKVKIAGRLNGAEIARSEWSREGRVPLHTIRADIDYATARALTVYGILGIKVWVCKDDTERFKPQPSASAPSGSEGR</sequence>
<dbReference type="GO" id="GO:0019843">
    <property type="term" value="F:rRNA binding"/>
    <property type="evidence" value="ECO:0007669"/>
    <property type="project" value="UniProtKB-UniRule"/>
</dbReference>
<dbReference type="InterPro" id="IPR018280">
    <property type="entry name" value="Ribosomal_uS3_CS"/>
</dbReference>
<dbReference type="NCBIfam" id="TIGR01009">
    <property type="entry name" value="rpsC_bact"/>
    <property type="match status" value="1"/>
</dbReference>
<protein>
    <recommendedName>
        <fullName evidence="6 7">Small ribosomal subunit protein uS3c</fullName>
    </recommendedName>
</protein>
<proteinExistence type="inferred from homology"/>
<evidence type="ECO:0000256" key="2">
    <source>
        <dbReference type="ARBA" id="ARBA00022730"/>
    </source>
</evidence>
<accession>C1KRC6</accession>
<reference evidence="12" key="1">
    <citation type="journal article" date="2009" name="Science">
        <title>Green evolution and dynamic adaptations revealed by genomes of the marine picoeukaryotes Micromonas.</title>
        <authorList>
            <person name="Worden A.Z."/>
            <person name="Lee J.H."/>
            <person name="Mock T."/>
            <person name="Rouze P."/>
            <person name="Simmons M.P."/>
            <person name="Aerts A.L."/>
            <person name="Allen A.E."/>
            <person name="Cuvelier M.L."/>
            <person name="Derelle E."/>
            <person name="Everett M.V."/>
            <person name="Foulon E."/>
            <person name="Grimwood J."/>
            <person name="Gundlach H."/>
            <person name="Henrissat B."/>
            <person name="Napoli C."/>
            <person name="McDonald S.M."/>
            <person name="Parker M.S."/>
            <person name="Rombauts S."/>
            <person name="Salamov A."/>
            <person name="Von Dassow P."/>
            <person name="Badger J.H."/>
            <person name="Coutinho P.M."/>
            <person name="Demir E."/>
            <person name="Dubchak I."/>
            <person name="Gentemann C."/>
            <person name="Eikrem W."/>
            <person name="Gready J.E."/>
            <person name="John U."/>
            <person name="Lanier W."/>
            <person name="Lindquist E.A."/>
            <person name="Lucas S."/>
            <person name="Mayer K.F."/>
            <person name="Moreau H."/>
            <person name="Not F."/>
            <person name="Otillar R."/>
            <person name="Panaud O."/>
            <person name="Pangilinan J."/>
            <person name="Paulsen I."/>
            <person name="Piegu B."/>
            <person name="Poliakov A."/>
            <person name="Robbens S."/>
            <person name="Schmutz J."/>
            <person name="Toulza E."/>
            <person name="Wyss T."/>
            <person name="Zelensky A."/>
            <person name="Zhou K."/>
            <person name="Armbrust E.V."/>
            <person name="Bhattacharya D."/>
            <person name="Goodenough U.W."/>
            <person name="Van de Peer Y."/>
            <person name="Grigoriev I.V."/>
        </authorList>
    </citation>
    <scope>NUCLEOTIDE SEQUENCE [LARGE SCALE GENOMIC DNA]</scope>
    <source>
        <strain evidence="12">CCMP1545</strain>
    </source>
</reference>
<dbReference type="InterPro" id="IPR036419">
    <property type="entry name" value="Ribosomal_S3_C_sf"/>
</dbReference>
<dbReference type="GO" id="GO:0006412">
    <property type="term" value="P:translation"/>
    <property type="evidence" value="ECO:0007669"/>
    <property type="project" value="UniProtKB-UniRule"/>
</dbReference>
<dbReference type="InterPro" id="IPR001351">
    <property type="entry name" value="Ribosomal_uS3_C"/>
</dbReference>
<feature type="domain" description="KH type-2" evidence="10">
    <location>
        <begin position="39"/>
        <end position="109"/>
    </location>
</feature>
<dbReference type="AlphaFoldDB" id="C1KRC6"/>
<dbReference type="InterPro" id="IPR009019">
    <property type="entry name" value="KH_sf_prok-type"/>
</dbReference>
<dbReference type="GO" id="GO:0003735">
    <property type="term" value="F:structural constituent of ribosome"/>
    <property type="evidence" value="ECO:0007669"/>
    <property type="project" value="InterPro"/>
</dbReference>
<dbReference type="GO" id="GO:0022627">
    <property type="term" value="C:cytosolic small ribosomal subunit"/>
    <property type="evidence" value="ECO:0007669"/>
    <property type="project" value="TreeGrafter"/>
</dbReference>
<evidence type="ECO:0000313" key="11">
    <source>
        <dbReference type="EMBL" id="ACO50758.1"/>
    </source>
</evidence>
<dbReference type="Gene3D" id="3.30.300.20">
    <property type="match status" value="1"/>
</dbReference>
<dbReference type="InterPro" id="IPR015946">
    <property type="entry name" value="KH_dom-like_a/b"/>
</dbReference>
<dbReference type="PROSITE" id="PS50823">
    <property type="entry name" value="KH_TYPE_2"/>
    <property type="match status" value="1"/>
</dbReference>
<dbReference type="Pfam" id="PF00189">
    <property type="entry name" value="Ribosomal_S3_C"/>
    <property type="match status" value="1"/>
</dbReference>